<reference evidence="3 4" key="1">
    <citation type="journal article" date="2018" name="PLoS ONE">
        <title>The draft genome of Kipferlia bialata reveals reductive genome evolution in fornicate parasites.</title>
        <authorList>
            <person name="Tanifuji G."/>
            <person name="Takabayashi S."/>
            <person name="Kume K."/>
            <person name="Takagi M."/>
            <person name="Nakayama T."/>
            <person name="Kamikawa R."/>
            <person name="Inagaki Y."/>
            <person name="Hashimoto T."/>
        </authorList>
    </citation>
    <scope>NUCLEOTIDE SEQUENCE [LARGE SCALE GENOMIC DNA]</scope>
    <source>
        <strain evidence="3">NY0173</strain>
    </source>
</reference>
<feature type="non-terminal residue" evidence="3">
    <location>
        <position position="1"/>
    </location>
</feature>
<dbReference type="AlphaFoldDB" id="A0A9K3GKI4"/>
<keyword evidence="2" id="KW-1133">Transmembrane helix</keyword>
<dbReference type="Gene3D" id="3.30.70.1230">
    <property type="entry name" value="Nucleotide cyclase"/>
    <property type="match status" value="1"/>
</dbReference>
<proteinExistence type="predicted"/>
<dbReference type="InterPro" id="IPR029787">
    <property type="entry name" value="Nucleotide_cyclase"/>
</dbReference>
<feature type="transmembrane region" description="Helical" evidence="2">
    <location>
        <begin position="118"/>
        <end position="139"/>
    </location>
</feature>
<feature type="transmembrane region" description="Helical" evidence="2">
    <location>
        <begin position="224"/>
        <end position="244"/>
    </location>
</feature>
<feature type="region of interest" description="Disordered" evidence="1">
    <location>
        <begin position="453"/>
        <end position="478"/>
    </location>
</feature>
<sequence>HQTSAMRPEDYAGSSASTVTVTALEEPKKLTVVGKLGQVWLLVKAMWQVIRLIYNTEFRANVFVAFSNMNKLEKHYRKVIGLGLLQIVVMVLGCMSVWEAKSVVQDIVSPGDAAETHTLLTGCWVLSLVILGSMMYRLVGYLIAFRKGLRATYTMLKRVLPSLDGRTNKDPFGDIRMFNWHGPALKALPQHLITCLLCVLMCINGHMMNKAQEQGWTFTDIQEMLLITWGCVFLLAVEGTITMFSLPSYMSVHAVLFSILMSLPAMGFLIQSFREATFVFMALWMVQLYSILQSIVQVVTLFVGTRFAVETIAARVLVSRVASGRFFNRILTPYVSQTSSAMFSFSFMAKRDAQRLCKHLKRPVSAGIERAVILPLVFSQIKRVAGYSATLSDSPDFFHAPNDAKIVKDGCSRFCQGDGDGEDLDSGDLDHEHRRAESASLVRHIYTNMYKTSACPTGPNSSQQSPAPTPSSKTLGLDSSTSGLVSLFEKWYPQWFNEMTEVSPRTKARPSASVSFPVAQPDTSVKHRMHSSQLPELKETEGPGESLFGCCNPPEMDLTRETYCTEDEMAIMTESKIEFFPIMIYTKLDICGFTKYCSEHGSDVVRLLNVLFTAFDTVVDKYASTGVAKVC</sequence>
<dbReference type="OrthoDB" id="6127067at2759"/>
<keyword evidence="4" id="KW-1185">Reference proteome</keyword>
<accession>A0A9K3GKI4</accession>
<keyword evidence="2" id="KW-0472">Membrane</keyword>
<comment type="caution">
    <text evidence="3">The sequence shown here is derived from an EMBL/GenBank/DDBJ whole genome shotgun (WGS) entry which is preliminary data.</text>
</comment>
<feature type="compositionally biased region" description="Low complexity" evidence="1">
    <location>
        <begin position="459"/>
        <end position="472"/>
    </location>
</feature>
<name>A0A9K3GKI4_9EUKA</name>
<dbReference type="EMBL" id="BDIP01002046">
    <property type="protein sequence ID" value="GIQ85631.1"/>
    <property type="molecule type" value="Genomic_DNA"/>
</dbReference>
<evidence type="ECO:0000256" key="2">
    <source>
        <dbReference type="SAM" id="Phobius"/>
    </source>
</evidence>
<keyword evidence="2" id="KW-0812">Transmembrane</keyword>
<protein>
    <submittedName>
        <fullName evidence="3">Uncharacterized protein</fullName>
    </submittedName>
</protein>
<organism evidence="3 4">
    <name type="scientific">Kipferlia bialata</name>
    <dbReference type="NCBI Taxonomy" id="797122"/>
    <lineage>
        <taxon>Eukaryota</taxon>
        <taxon>Metamonada</taxon>
        <taxon>Carpediemonas-like organisms</taxon>
        <taxon>Kipferlia</taxon>
    </lineage>
</organism>
<dbReference type="Proteomes" id="UP000265618">
    <property type="component" value="Unassembled WGS sequence"/>
</dbReference>
<gene>
    <name evidence="3" type="ORF">KIPB_007333</name>
</gene>
<evidence type="ECO:0000313" key="3">
    <source>
        <dbReference type="EMBL" id="GIQ85631.1"/>
    </source>
</evidence>
<evidence type="ECO:0000256" key="1">
    <source>
        <dbReference type="SAM" id="MobiDB-lite"/>
    </source>
</evidence>
<feature type="transmembrane region" description="Helical" evidence="2">
    <location>
        <begin position="330"/>
        <end position="349"/>
    </location>
</feature>
<evidence type="ECO:0000313" key="4">
    <source>
        <dbReference type="Proteomes" id="UP000265618"/>
    </source>
</evidence>
<feature type="transmembrane region" description="Helical" evidence="2">
    <location>
        <begin position="79"/>
        <end position="98"/>
    </location>
</feature>
<feature type="transmembrane region" description="Helical" evidence="2">
    <location>
        <begin position="250"/>
        <end position="269"/>
    </location>
</feature>
<dbReference type="SUPFAM" id="SSF55073">
    <property type="entry name" value="Nucleotide cyclase"/>
    <property type="match status" value="1"/>
</dbReference>